<dbReference type="OrthoDB" id="5586015at2759"/>
<evidence type="ECO:0000256" key="3">
    <source>
        <dbReference type="ARBA" id="ARBA00004629"/>
    </source>
</evidence>
<dbReference type="PANTHER" id="PTHR28113:SF1">
    <property type="entry name" value="DASH COMPLEX SUBUNIT DAM1"/>
    <property type="match status" value="1"/>
</dbReference>
<evidence type="ECO:0000313" key="18">
    <source>
        <dbReference type="Proteomes" id="UP000509704"/>
    </source>
</evidence>
<keyword evidence="6" id="KW-0158">Chromosome</keyword>
<evidence type="ECO:0000256" key="14">
    <source>
        <dbReference type="ARBA" id="ARBA00030453"/>
    </source>
</evidence>
<dbReference type="GO" id="GO:1990537">
    <property type="term" value="C:mitotic spindle polar microtubule"/>
    <property type="evidence" value="ECO:0007669"/>
    <property type="project" value="TreeGrafter"/>
</dbReference>
<dbReference type="Proteomes" id="UP000509704">
    <property type="component" value="Chromosome 6"/>
</dbReference>
<keyword evidence="9" id="KW-0159">Chromosome partition</keyword>
<evidence type="ECO:0000256" key="6">
    <source>
        <dbReference type="ARBA" id="ARBA00022454"/>
    </source>
</evidence>
<feature type="region of interest" description="Disordered" evidence="16">
    <location>
        <begin position="1"/>
        <end position="86"/>
    </location>
</feature>
<keyword evidence="12" id="KW-0539">Nucleus</keyword>
<dbReference type="GeneID" id="59237384"/>
<dbReference type="RefSeq" id="XP_037145351.1">
    <property type="nucleotide sequence ID" value="XM_037289456.1"/>
</dbReference>
<dbReference type="AlphaFoldDB" id="A0A7H9B4L3"/>
<keyword evidence="7" id="KW-0963">Cytoplasm</keyword>
<feature type="region of interest" description="Disordered" evidence="16">
    <location>
        <begin position="319"/>
        <end position="369"/>
    </location>
</feature>
<evidence type="ECO:0000256" key="2">
    <source>
        <dbReference type="ARBA" id="ARBA00004186"/>
    </source>
</evidence>
<evidence type="ECO:0000256" key="16">
    <source>
        <dbReference type="SAM" id="MobiDB-lite"/>
    </source>
</evidence>
<evidence type="ECO:0000256" key="10">
    <source>
        <dbReference type="ARBA" id="ARBA00022838"/>
    </source>
</evidence>
<evidence type="ECO:0000256" key="15">
    <source>
        <dbReference type="ARBA" id="ARBA00047036"/>
    </source>
</evidence>
<comment type="similarity">
    <text evidence="4">Belongs to the DASH complex DAM1 family.</text>
</comment>
<dbReference type="EMBL" id="CP058609">
    <property type="protein sequence ID" value="QLG73625.1"/>
    <property type="molecule type" value="Genomic_DNA"/>
</dbReference>
<evidence type="ECO:0000256" key="7">
    <source>
        <dbReference type="ARBA" id="ARBA00022490"/>
    </source>
</evidence>
<keyword evidence="18" id="KW-1185">Reference proteome</keyword>
<keyword evidence="10" id="KW-0995">Kinetochore</keyword>
<keyword evidence="8" id="KW-0493">Microtubule</keyword>
<accession>A0A7H9B4L3</accession>
<feature type="region of interest" description="Disordered" evidence="16">
    <location>
        <begin position="185"/>
        <end position="281"/>
    </location>
</feature>
<feature type="compositionally biased region" description="Acidic residues" evidence="16">
    <location>
        <begin position="239"/>
        <end position="249"/>
    </location>
</feature>
<gene>
    <name evidence="17" type="ORF">HG535_0F01360</name>
</gene>
<feature type="compositionally biased region" description="Basic residues" evidence="16">
    <location>
        <begin position="357"/>
        <end position="369"/>
    </location>
</feature>
<evidence type="ECO:0000256" key="8">
    <source>
        <dbReference type="ARBA" id="ARBA00022701"/>
    </source>
</evidence>
<evidence type="ECO:0000256" key="1">
    <source>
        <dbReference type="ARBA" id="ARBA00004123"/>
    </source>
</evidence>
<feature type="compositionally biased region" description="Polar residues" evidence="16">
    <location>
        <begin position="343"/>
        <end position="356"/>
    </location>
</feature>
<name>A0A7H9B4L3_ZYGMR</name>
<evidence type="ECO:0000313" key="17">
    <source>
        <dbReference type="EMBL" id="QLG73625.1"/>
    </source>
</evidence>
<comment type="subunit">
    <text evidence="15">Component of the DASH complex consisting of ASK1, DAD1, DAD2, DAD3, DAD4, DAM1, DUO1, HSK3, SPC19 and SPC34, with a stoichiometry of one copy of each subunit per complex. Multiple DASH complexes oligomerize to form a ring that encircles spindle microtubules and organizes the rod-like NDC80 complexes of the outer kinetochore. DASH complex oligomerization strengthens microtubule attachments. Within the complex, DAM1 and DUO1 may form the microtubule connections. On cytoplasmic microtubules, DASH complexes appear to form patches instead of rings. Interacts with the outer kinetochore component NDC80; the interaction is direct.</text>
</comment>
<dbReference type="GO" id="GO:0044732">
    <property type="term" value="C:mitotic spindle pole body"/>
    <property type="evidence" value="ECO:0007669"/>
    <property type="project" value="TreeGrafter"/>
</dbReference>
<evidence type="ECO:0000256" key="4">
    <source>
        <dbReference type="ARBA" id="ARBA00010073"/>
    </source>
</evidence>
<proteinExistence type="inferred from homology"/>
<evidence type="ECO:0000256" key="5">
    <source>
        <dbReference type="ARBA" id="ARBA00020497"/>
    </source>
</evidence>
<dbReference type="PANTHER" id="PTHR28113">
    <property type="entry name" value="DASH COMPLEX SUBUNIT DAM1"/>
    <property type="match status" value="1"/>
</dbReference>
<comment type="subcellular location">
    <subcellularLocation>
        <location evidence="3">Chromosome</location>
        <location evidence="3">Centromere</location>
        <location evidence="3">Kinetochore</location>
    </subcellularLocation>
    <subcellularLocation>
        <location evidence="2">Cytoplasm</location>
        <location evidence="2">Cytoskeleton</location>
        <location evidence="2">Spindle</location>
    </subcellularLocation>
    <subcellularLocation>
        <location evidence="1">Nucleus</location>
    </subcellularLocation>
</comment>
<dbReference type="KEGG" id="zmk:HG535_0F01360"/>
<evidence type="ECO:0000256" key="12">
    <source>
        <dbReference type="ARBA" id="ARBA00023242"/>
    </source>
</evidence>
<protein>
    <recommendedName>
        <fullName evidence="5">DASH complex subunit DAM1</fullName>
    </recommendedName>
    <alternativeName>
        <fullName evidence="14">Outer kinetochore protein DAM1</fullName>
    </alternativeName>
</protein>
<evidence type="ECO:0000256" key="13">
    <source>
        <dbReference type="ARBA" id="ARBA00023328"/>
    </source>
</evidence>
<dbReference type="InterPro" id="IPR013962">
    <property type="entry name" value="DASH_Dam1"/>
</dbReference>
<organism evidence="17 18">
    <name type="scientific">Zygotorulaspora mrakii</name>
    <name type="common">Zygosaccharomyces mrakii</name>
    <dbReference type="NCBI Taxonomy" id="42260"/>
    <lineage>
        <taxon>Eukaryota</taxon>
        <taxon>Fungi</taxon>
        <taxon>Dikarya</taxon>
        <taxon>Ascomycota</taxon>
        <taxon>Saccharomycotina</taxon>
        <taxon>Saccharomycetes</taxon>
        <taxon>Saccharomycetales</taxon>
        <taxon>Saccharomycetaceae</taxon>
        <taxon>Zygotorulaspora</taxon>
    </lineage>
</organism>
<keyword evidence="11" id="KW-0206">Cytoskeleton</keyword>
<evidence type="ECO:0000256" key="9">
    <source>
        <dbReference type="ARBA" id="ARBA00022829"/>
    </source>
</evidence>
<dbReference type="GO" id="GO:0042729">
    <property type="term" value="C:DASH complex"/>
    <property type="evidence" value="ECO:0007669"/>
    <property type="project" value="InterPro"/>
</dbReference>
<reference evidence="17 18" key="1">
    <citation type="submission" date="2020-07" db="EMBL/GenBank/DDBJ databases">
        <title>The yeast mating-type switching endonuclease HO is a domesticated member of an unorthodox homing genetic element family.</title>
        <authorList>
            <person name="Coughlan A.Y."/>
            <person name="Lombardi L."/>
            <person name="Braun-Galleani S."/>
            <person name="Martos A.R."/>
            <person name="Galeote V."/>
            <person name="Bigey F."/>
            <person name="Dequin S."/>
            <person name="Byrne K.P."/>
            <person name="Wolfe K.H."/>
        </authorList>
    </citation>
    <scope>NUCLEOTIDE SEQUENCE [LARGE SCALE GENOMIC DNA]</scope>
    <source>
        <strain evidence="17 18">NRRL Y-6702</strain>
    </source>
</reference>
<dbReference type="GO" id="GO:1990758">
    <property type="term" value="P:mitotic sister chromatid biorientation"/>
    <property type="evidence" value="ECO:0007669"/>
    <property type="project" value="TreeGrafter"/>
</dbReference>
<keyword evidence="13" id="KW-0137">Centromere</keyword>
<dbReference type="Pfam" id="PF08653">
    <property type="entry name" value="DASH_Dam1"/>
    <property type="match status" value="1"/>
</dbReference>
<evidence type="ECO:0000256" key="11">
    <source>
        <dbReference type="ARBA" id="ARBA00023212"/>
    </source>
</evidence>
<feature type="compositionally biased region" description="Polar residues" evidence="16">
    <location>
        <begin position="53"/>
        <end position="86"/>
    </location>
</feature>
<sequence length="369" mass="40878">MDIKKRHGEIPIPYLSNEEHLDKDPCSQYPQASMSQEKSKTSTKRSATEYRLSITSNPGSRRSSLGGTNTEGLAVGSNSRSGTINSIADDNENFVKEYILPQIRELSDSMITLDANFTQLNFIHESLVDLDESLGALLYGLMCNSWCVDFPHVSHDIEEELRIAKRLETLSHEKKALLHELNTLKNEAQPKKNDGVSQFVPPSFPSTQLRIPNPRVQGGHMPLHQVSNGPQHQQHQDTAEDEIDNDDNNSEASFISNPGMEGSAKRHKSNKPSSGSLRRKSILHTIRNSISTTTDFNADMKDTSDLRRSSRLSLAGGATRIVPGRPTTERSTGLMINGHPVGTNASATKKSSNSVPTKRRFQANRPPFR</sequence>